<dbReference type="SMART" id="SM01111">
    <property type="entry name" value="CVNH"/>
    <property type="match status" value="1"/>
</dbReference>
<comment type="caution">
    <text evidence="2">The sequence shown here is derived from an EMBL/GenBank/DDBJ whole genome shotgun (WGS) entry which is preliminary data.</text>
</comment>
<dbReference type="InterPro" id="IPR011058">
    <property type="entry name" value="Cyanovirin-N"/>
</dbReference>
<name>A0A8H7LDN4_9AGAM</name>
<dbReference type="AlphaFoldDB" id="A0A8H7LDN4"/>
<dbReference type="PANTHER" id="PTHR42076">
    <property type="entry name" value="CYANOVIRIN-N HOMOLOG"/>
    <property type="match status" value="1"/>
</dbReference>
<accession>A0A8H7LDN4</accession>
<feature type="domain" description="Cyanovirin-N" evidence="1">
    <location>
        <begin position="269"/>
        <end position="373"/>
    </location>
</feature>
<evidence type="ECO:0000259" key="1">
    <source>
        <dbReference type="SMART" id="SM01111"/>
    </source>
</evidence>
<protein>
    <recommendedName>
        <fullName evidence="1">Cyanovirin-N domain-containing protein</fullName>
    </recommendedName>
</protein>
<proteinExistence type="predicted"/>
<dbReference type="Pfam" id="PF08881">
    <property type="entry name" value="CVNH"/>
    <property type="match status" value="1"/>
</dbReference>
<dbReference type="Gene3D" id="2.30.60.10">
    <property type="entry name" value="Cyanovirin-N"/>
    <property type="match status" value="1"/>
</dbReference>
<evidence type="ECO:0000313" key="2">
    <source>
        <dbReference type="EMBL" id="KAF8668573.1"/>
    </source>
</evidence>
<reference evidence="2" key="1">
    <citation type="submission" date="2020-09" db="EMBL/GenBank/DDBJ databases">
        <title>Comparative genome analyses of four rice-infecting Rhizoctonia solani isolates reveal extensive enrichment of homogalacturonan modification genes.</title>
        <authorList>
            <person name="Lee D.-Y."/>
            <person name="Jeon J."/>
            <person name="Kim K.-T."/>
            <person name="Cheong K."/>
            <person name="Song H."/>
            <person name="Choi G."/>
            <person name="Ko J."/>
            <person name="Opiyo S.O."/>
            <person name="Zuo S."/>
            <person name="Madhav S."/>
            <person name="Lee Y.-H."/>
            <person name="Wang G.-L."/>
        </authorList>
    </citation>
    <scope>NUCLEOTIDE SEQUENCE</scope>
    <source>
        <strain evidence="2">AG1-IA YN-7</strain>
    </source>
</reference>
<dbReference type="SUPFAM" id="SSF51322">
    <property type="entry name" value="Cyanovirin-N"/>
    <property type="match status" value="1"/>
</dbReference>
<dbReference type="InterPro" id="IPR036673">
    <property type="entry name" value="Cyanovirin-N_sf"/>
</dbReference>
<dbReference type="PANTHER" id="PTHR42076:SF1">
    <property type="entry name" value="CYANOVIRIN-N DOMAIN-CONTAINING PROTEIN"/>
    <property type="match status" value="1"/>
</dbReference>
<sequence length="393" mass="44662">MDNLQVFELPDPHFHTTPGLQPPDATDSLGDQIDKLLRTYYLVVRALATGHNPSPISGHGRPKLPRELIYMICSFAGFGLPNEAASMVTDKPIFVSSRDPTRVSKRWLCTERLTRKELKNIVAVQIITESHDQGWADRRDIWWRSWFSLRISGRDEHSLNRHADREREWKSHSNQLADYTTRRLYGLLFDSSHEIWKYLDEGDRLEVMVHAQFRGWENHGERGILRIFTRWCPSEEFLNIVSGVSIPRNTIAPPAESQTPHIPPPINAPFAASAKLDSIHLRDGHILVAKLLKNGEWNDTSFELDNCLGNLDGKFGWGSKGFSASAKNTRLDVSHAPAMILLGSMLKKEDGSYDWDIINLNECVVNVDGEFKLAPSKYHTSRDYPGLSKAAYH</sequence>
<evidence type="ECO:0000313" key="3">
    <source>
        <dbReference type="Proteomes" id="UP000650582"/>
    </source>
</evidence>
<dbReference type="EMBL" id="JACYCC010000325">
    <property type="protein sequence ID" value="KAF8668573.1"/>
    <property type="molecule type" value="Genomic_DNA"/>
</dbReference>
<dbReference type="Proteomes" id="UP000650582">
    <property type="component" value="Unassembled WGS sequence"/>
</dbReference>
<gene>
    <name evidence="2" type="ORF">RHS04_08935</name>
</gene>
<organism evidence="2 3">
    <name type="scientific">Rhizoctonia solani</name>
    <dbReference type="NCBI Taxonomy" id="456999"/>
    <lineage>
        <taxon>Eukaryota</taxon>
        <taxon>Fungi</taxon>
        <taxon>Dikarya</taxon>
        <taxon>Basidiomycota</taxon>
        <taxon>Agaricomycotina</taxon>
        <taxon>Agaricomycetes</taxon>
        <taxon>Cantharellales</taxon>
        <taxon>Ceratobasidiaceae</taxon>
        <taxon>Rhizoctonia</taxon>
    </lineage>
</organism>